<dbReference type="Gramene" id="EFJ04442">
    <property type="protein sequence ID" value="EFJ04442"/>
    <property type="gene ID" value="SELMODRAFT_432412"/>
</dbReference>
<dbReference type="HOGENOM" id="CLU_1550182_0_0_1"/>
<evidence type="ECO:0000313" key="1">
    <source>
        <dbReference type="EMBL" id="EFJ04442.1"/>
    </source>
</evidence>
<sequence>MALCSQTNKRPATLGRLCKTKIWLAMVQQSVQSEASQTGSSLVRGVSSPVAAAAAAAAANVAKTPLSVICIGYKTMVVRGMLRHIGQEYAVDFTFGESMVHDPVIERDYFLLIMSPKDLVMDGRFYPADEEDVCCTAVILDNAQDAERNQYMLSNVQKVLKDGEVFKVFHKLM</sequence>
<dbReference type="AlphaFoldDB" id="D8TFX5"/>
<dbReference type="EMBL" id="GL377869">
    <property type="protein sequence ID" value="EFJ04442.1"/>
    <property type="molecule type" value="Genomic_DNA"/>
</dbReference>
<dbReference type="Proteomes" id="UP000001514">
    <property type="component" value="Unassembled WGS sequence"/>
</dbReference>
<dbReference type="InParanoid" id="D8TFX5"/>
<proteinExistence type="predicted"/>
<dbReference type="KEGG" id="smo:SELMODRAFT_432412"/>
<reference evidence="1 2" key="1">
    <citation type="journal article" date="2011" name="Science">
        <title>The Selaginella genome identifies genetic changes associated with the evolution of vascular plants.</title>
        <authorList>
            <person name="Banks J.A."/>
            <person name="Nishiyama T."/>
            <person name="Hasebe M."/>
            <person name="Bowman J.L."/>
            <person name="Gribskov M."/>
            <person name="dePamphilis C."/>
            <person name="Albert V.A."/>
            <person name="Aono N."/>
            <person name="Aoyama T."/>
            <person name="Ambrose B.A."/>
            <person name="Ashton N.W."/>
            <person name="Axtell M.J."/>
            <person name="Barker E."/>
            <person name="Barker M.S."/>
            <person name="Bennetzen J.L."/>
            <person name="Bonawitz N.D."/>
            <person name="Chapple C."/>
            <person name="Cheng C."/>
            <person name="Correa L.G."/>
            <person name="Dacre M."/>
            <person name="DeBarry J."/>
            <person name="Dreyer I."/>
            <person name="Elias M."/>
            <person name="Engstrom E.M."/>
            <person name="Estelle M."/>
            <person name="Feng L."/>
            <person name="Finet C."/>
            <person name="Floyd S.K."/>
            <person name="Frommer W.B."/>
            <person name="Fujita T."/>
            <person name="Gramzow L."/>
            <person name="Gutensohn M."/>
            <person name="Harholt J."/>
            <person name="Hattori M."/>
            <person name="Heyl A."/>
            <person name="Hirai T."/>
            <person name="Hiwatashi Y."/>
            <person name="Ishikawa M."/>
            <person name="Iwata M."/>
            <person name="Karol K.G."/>
            <person name="Koehler B."/>
            <person name="Kolukisaoglu U."/>
            <person name="Kubo M."/>
            <person name="Kurata T."/>
            <person name="Lalonde S."/>
            <person name="Li K."/>
            <person name="Li Y."/>
            <person name="Litt A."/>
            <person name="Lyons E."/>
            <person name="Manning G."/>
            <person name="Maruyama T."/>
            <person name="Michael T.P."/>
            <person name="Mikami K."/>
            <person name="Miyazaki S."/>
            <person name="Morinaga S."/>
            <person name="Murata T."/>
            <person name="Mueller-Roeber B."/>
            <person name="Nelson D.R."/>
            <person name="Obara M."/>
            <person name="Oguri Y."/>
            <person name="Olmstead R.G."/>
            <person name="Onodera N."/>
            <person name="Petersen B.L."/>
            <person name="Pils B."/>
            <person name="Prigge M."/>
            <person name="Rensing S.A."/>
            <person name="Riano-Pachon D.M."/>
            <person name="Roberts A.W."/>
            <person name="Sato Y."/>
            <person name="Scheller H.V."/>
            <person name="Schulz B."/>
            <person name="Schulz C."/>
            <person name="Shakirov E.V."/>
            <person name="Shibagaki N."/>
            <person name="Shinohara N."/>
            <person name="Shippen D.E."/>
            <person name="Soerensen I."/>
            <person name="Sotooka R."/>
            <person name="Sugimoto N."/>
            <person name="Sugita M."/>
            <person name="Sumikawa N."/>
            <person name="Tanurdzic M."/>
            <person name="Theissen G."/>
            <person name="Ulvskov P."/>
            <person name="Wakazuki S."/>
            <person name="Weng J.K."/>
            <person name="Willats W.W."/>
            <person name="Wipf D."/>
            <person name="Wolf P.G."/>
            <person name="Yang L."/>
            <person name="Zimmer A.D."/>
            <person name="Zhu Q."/>
            <person name="Mitros T."/>
            <person name="Hellsten U."/>
            <person name="Loque D."/>
            <person name="Otillar R."/>
            <person name="Salamov A."/>
            <person name="Schmutz J."/>
            <person name="Shapiro H."/>
            <person name="Lindquist E."/>
            <person name="Lucas S."/>
            <person name="Rokhsar D."/>
            <person name="Grigoriev I.V."/>
        </authorList>
    </citation>
    <scope>NUCLEOTIDE SEQUENCE [LARGE SCALE GENOMIC DNA]</scope>
</reference>
<gene>
    <name evidence="1" type="ORF">SELMODRAFT_432412</name>
</gene>
<protein>
    <submittedName>
        <fullName evidence="1">Uncharacterized protein</fullName>
    </submittedName>
</protein>
<evidence type="ECO:0000313" key="2">
    <source>
        <dbReference type="Proteomes" id="UP000001514"/>
    </source>
</evidence>
<accession>D8TFX5</accession>
<organism evidence="2">
    <name type="scientific">Selaginella moellendorffii</name>
    <name type="common">Spikemoss</name>
    <dbReference type="NCBI Taxonomy" id="88036"/>
    <lineage>
        <taxon>Eukaryota</taxon>
        <taxon>Viridiplantae</taxon>
        <taxon>Streptophyta</taxon>
        <taxon>Embryophyta</taxon>
        <taxon>Tracheophyta</taxon>
        <taxon>Lycopodiopsida</taxon>
        <taxon>Selaginellales</taxon>
        <taxon>Selaginellaceae</taxon>
        <taxon>Selaginella</taxon>
    </lineage>
</organism>
<name>D8TFX5_SELML</name>
<keyword evidence="2" id="KW-1185">Reference proteome</keyword>